<evidence type="ECO:0000313" key="3">
    <source>
        <dbReference type="Proteomes" id="UP000436006"/>
    </source>
</evidence>
<dbReference type="InterPro" id="IPR029058">
    <property type="entry name" value="AB_hydrolase_fold"/>
</dbReference>
<proteinExistence type="predicted"/>
<reference evidence="2 3" key="1">
    <citation type="submission" date="2019-12" db="EMBL/GenBank/DDBJ databases">
        <title>Spirosoma sp. HMF4905 genome sequencing and assembly.</title>
        <authorList>
            <person name="Kang H."/>
            <person name="Cha I."/>
            <person name="Kim H."/>
            <person name="Joh K."/>
        </authorList>
    </citation>
    <scope>NUCLEOTIDE SEQUENCE [LARGE SCALE GENOMIC DNA]</scope>
    <source>
        <strain evidence="2 3">HMF4905</strain>
    </source>
</reference>
<name>A0A7K1SG35_9BACT</name>
<dbReference type="AlphaFoldDB" id="A0A7K1SG35"/>
<evidence type="ECO:0000256" key="1">
    <source>
        <dbReference type="SAM" id="SignalP"/>
    </source>
</evidence>
<comment type="caution">
    <text evidence="2">The sequence shown here is derived from an EMBL/GenBank/DDBJ whole genome shotgun (WGS) entry which is preliminary data.</text>
</comment>
<dbReference type="RefSeq" id="WP_157587418.1">
    <property type="nucleotide sequence ID" value="NZ_WPIN01000008.1"/>
</dbReference>
<dbReference type="EMBL" id="WPIN01000008">
    <property type="protein sequence ID" value="MVM32703.1"/>
    <property type="molecule type" value="Genomic_DNA"/>
</dbReference>
<dbReference type="Proteomes" id="UP000436006">
    <property type="component" value="Unassembled WGS sequence"/>
</dbReference>
<dbReference type="SUPFAM" id="SSF53474">
    <property type="entry name" value="alpha/beta-Hydrolases"/>
    <property type="match status" value="1"/>
</dbReference>
<gene>
    <name evidence="2" type="ORF">GO755_21865</name>
</gene>
<feature type="signal peptide" evidence="1">
    <location>
        <begin position="1"/>
        <end position="18"/>
    </location>
</feature>
<feature type="chain" id="PRO_5029698559" description="Esterase" evidence="1">
    <location>
        <begin position="19"/>
        <end position="570"/>
    </location>
</feature>
<dbReference type="PANTHER" id="PTHR48098:SF3">
    <property type="entry name" value="IRON(III) ENTEROBACTIN ESTERASE"/>
    <property type="match status" value="1"/>
</dbReference>
<sequence>MKYCLLLLFGLFAAIAHAQTTFSISFPDAQSKVALDGRVLLILAKTNKSEPRFQVSDGVETAQLFGIDVNALKPSQPAIIDASVFGYPKRSLNDLAPGDYYVQAVLHKYETFKRKDGHTVKLAMDRGEGQNWRIAPGNLFSKPQKISIKAKVKQGITVIMDQAIPPIPEPKDTKYVKHIKIQSKLLTEFWGRPMFLGAHVLIPAGFDEHPEARYPLCIFHGHFPSDFSGFSETPPPANMDTTDYSKRFHIYGYKKIVAQEAYDFYKKWTSKDFPRMLIIEIQHANPYYDDSYAVNSENLGPYGDAIMHELLPEIEKRFRGIGQGWARFTYGGSTGGWEALAAQVFYPDEFNGCFAACPDPIAFDAYTVFNLYKDKNAYYSEGPFRRTPRPGQRNYLGQMQWTVEETNHRELVVGTHNRSGDQFDIWEAVFSPVGADGYPKRVWNKLTGEIDPTVAAYWREHYDLMHILKRDWKTLGPKVTGKIHIYCGDMDNYFLNNAVYLMEDFLKSVKNPPASSEVTYGDRAEHCWNGDPTQPNHISRLRYNTMYVDKIMKRIEESAPKGADLKSWRY</sequence>
<accession>A0A7K1SG35</accession>
<dbReference type="Gene3D" id="3.40.50.1820">
    <property type="entry name" value="alpha/beta hydrolase"/>
    <property type="match status" value="1"/>
</dbReference>
<evidence type="ECO:0008006" key="4">
    <source>
        <dbReference type="Google" id="ProtNLM"/>
    </source>
</evidence>
<evidence type="ECO:0000313" key="2">
    <source>
        <dbReference type="EMBL" id="MVM32703.1"/>
    </source>
</evidence>
<keyword evidence="1" id="KW-0732">Signal</keyword>
<keyword evidence="3" id="KW-1185">Reference proteome</keyword>
<dbReference type="InterPro" id="IPR050583">
    <property type="entry name" value="Mycobacterial_A85_antigen"/>
</dbReference>
<organism evidence="2 3">
    <name type="scientific">Spirosoma arboris</name>
    <dbReference type="NCBI Taxonomy" id="2682092"/>
    <lineage>
        <taxon>Bacteria</taxon>
        <taxon>Pseudomonadati</taxon>
        <taxon>Bacteroidota</taxon>
        <taxon>Cytophagia</taxon>
        <taxon>Cytophagales</taxon>
        <taxon>Cytophagaceae</taxon>
        <taxon>Spirosoma</taxon>
    </lineage>
</organism>
<dbReference type="PANTHER" id="PTHR48098">
    <property type="entry name" value="ENTEROCHELIN ESTERASE-RELATED"/>
    <property type="match status" value="1"/>
</dbReference>
<protein>
    <recommendedName>
        <fullName evidence="4">Esterase</fullName>
    </recommendedName>
</protein>